<evidence type="ECO:0008006" key="5">
    <source>
        <dbReference type="Google" id="ProtNLM"/>
    </source>
</evidence>
<feature type="region of interest" description="Disordered" evidence="1">
    <location>
        <begin position="1"/>
        <end position="31"/>
    </location>
</feature>
<evidence type="ECO:0000256" key="1">
    <source>
        <dbReference type="SAM" id="MobiDB-lite"/>
    </source>
</evidence>
<sequence length="370" mass="41582">MPQKNGNLGRSRGAPQNKSKDNRRTSAETIGQYSVPQATQQWILNTFSKCFHIGDPIQFKETLQEVKHHLYNRDFASAFGKPEYLAAYAARWSPSRALGYLCVLNELHRDGQLPLSTVQRRNTTDKDTEMPELFQTLNIGGGAGAELMTFAALDRDRIKMKDETFPTDGIEMQPPVWCPRILDLAPWDHILEALAAQISSVQSGASDDPGGSFNYTFHQRNVLEFGKKELSPFLEGVSLITILFTLNELFTASLSQTTKFLLDLTMLTAPGTRLLVIDSPGSYSTVSLQGKGSAVEDKGGKEYKMAWLMDHILLKVAPSSLSDSGRGDQKQCWVKSVDEESRWFRLPPDLKYPIQLENMRMQIHLYKRCS</sequence>
<evidence type="ECO:0000313" key="4">
    <source>
        <dbReference type="RefSeq" id="XP_033536825.1"/>
    </source>
</evidence>
<proteinExistence type="predicted"/>
<dbReference type="Pfam" id="PF11312">
    <property type="entry name" value="Methyltransf_34"/>
    <property type="match status" value="1"/>
</dbReference>
<dbReference type="GeneID" id="54415260"/>
<reference evidence="4" key="3">
    <citation type="submission" date="2025-04" db="UniProtKB">
        <authorList>
            <consortium name="RefSeq"/>
        </authorList>
    </citation>
    <scope>IDENTIFICATION</scope>
    <source>
        <strain evidence="4">CBS 781.70</strain>
    </source>
</reference>
<reference evidence="2 4" key="1">
    <citation type="submission" date="2020-01" db="EMBL/GenBank/DDBJ databases">
        <authorList>
            <consortium name="DOE Joint Genome Institute"/>
            <person name="Haridas S."/>
            <person name="Albert R."/>
            <person name="Binder M."/>
            <person name="Bloem J."/>
            <person name="Labutti K."/>
            <person name="Salamov A."/>
            <person name="Andreopoulos B."/>
            <person name="Baker S.E."/>
            <person name="Barry K."/>
            <person name="Bills G."/>
            <person name="Bluhm B.H."/>
            <person name="Cannon C."/>
            <person name="Castanera R."/>
            <person name="Culley D.E."/>
            <person name="Daum C."/>
            <person name="Ezra D."/>
            <person name="Gonzalez J.B."/>
            <person name="Henrissat B."/>
            <person name="Kuo A."/>
            <person name="Liang C."/>
            <person name="Lipzen A."/>
            <person name="Lutzoni F."/>
            <person name="Magnuson J."/>
            <person name="Mondo S."/>
            <person name="Nolan M."/>
            <person name="Ohm R."/>
            <person name="Pangilinan J."/>
            <person name="Park H.-J."/>
            <person name="Ramirez L."/>
            <person name="Alfaro M."/>
            <person name="Sun H."/>
            <person name="Tritt A."/>
            <person name="Yoshinaga Y."/>
            <person name="Zwiers L.-H."/>
            <person name="Turgeon B.G."/>
            <person name="Goodwin S.B."/>
            <person name="Spatafora J.W."/>
            <person name="Crous P.W."/>
            <person name="Grigoriev I.V."/>
        </authorList>
    </citation>
    <scope>NUCLEOTIDE SEQUENCE</scope>
    <source>
        <strain evidence="2 4">CBS 781.70</strain>
    </source>
</reference>
<evidence type="ECO:0000313" key="3">
    <source>
        <dbReference type="Proteomes" id="UP000504638"/>
    </source>
</evidence>
<name>A0A6G1GAZ1_9PEZI</name>
<protein>
    <recommendedName>
        <fullName evidence="5">25S rRNA (Uridine(2843)-N(3))-methyltransferase</fullName>
    </recommendedName>
</protein>
<organism evidence="2">
    <name type="scientific">Eremomyces bilateralis CBS 781.70</name>
    <dbReference type="NCBI Taxonomy" id="1392243"/>
    <lineage>
        <taxon>Eukaryota</taxon>
        <taxon>Fungi</taxon>
        <taxon>Dikarya</taxon>
        <taxon>Ascomycota</taxon>
        <taxon>Pezizomycotina</taxon>
        <taxon>Dothideomycetes</taxon>
        <taxon>Dothideomycetes incertae sedis</taxon>
        <taxon>Eremomycetales</taxon>
        <taxon>Eremomycetaceae</taxon>
        <taxon>Eremomyces</taxon>
    </lineage>
</organism>
<gene>
    <name evidence="2 4" type="ORF">P152DRAFT_248357</name>
</gene>
<dbReference type="RefSeq" id="XP_033536825.1">
    <property type="nucleotide sequence ID" value="XM_033674690.1"/>
</dbReference>
<reference evidence="4" key="2">
    <citation type="submission" date="2020-04" db="EMBL/GenBank/DDBJ databases">
        <authorList>
            <consortium name="NCBI Genome Project"/>
        </authorList>
    </citation>
    <scope>NUCLEOTIDE SEQUENCE</scope>
    <source>
        <strain evidence="4">CBS 781.70</strain>
    </source>
</reference>
<dbReference type="InterPro" id="IPR021463">
    <property type="entry name" value="Methyltransf_34"/>
</dbReference>
<dbReference type="OrthoDB" id="6419443at2759"/>
<dbReference type="EMBL" id="ML975152">
    <property type="protein sequence ID" value="KAF1815194.1"/>
    <property type="molecule type" value="Genomic_DNA"/>
</dbReference>
<accession>A0A6G1GAZ1</accession>
<dbReference type="AlphaFoldDB" id="A0A6G1GAZ1"/>
<evidence type="ECO:0000313" key="2">
    <source>
        <dbReference type="EMBL" id="KAF1815194.1"/>
    </source>
</evidence>
<keyword evidence="3" id="KW-1185">Reference proteome</keyword>
<dbReference type="Proteomes" id="UP000504638">
    <property type="component" value="Unplaced"/>
</dbReference>